<evidence type="ECO:0000256" key="1">
    <source>
        <dbReference type="SAM" id="Coils"/>
    </source>
</evidence>
<keyword evidence="1" id="KW-0175">Coiled coil</keyword>
<dbReference type="Pfam" id="PF04340">
    <property type="entry name" value="DUF484"/>
    <property type="match status" value="1"/>
</dbReference>
<evidence type="ECO:0000313" key="4">
    <source>
        <dbReference type="Proteomes" id="UP000032160"/>
    </source>
</evidence>
<dbReference type="PANTHER" id="PTHR38765:SF1">
    <property type="entry name" value="DUF484 DOMAIN-CONTAINING PROTEIN"/>
    <property type="match status" value="1"/>
</dbReference>
<feature type="coiled-coil region" evidence="1">
    <location>
        <begin position="95"/>
        <end position="125"/>
    </location>
</feature>
<dbReference type="HOGENOM" id="CLU_073320_2_1_5"/>
<evidence type="ECO:0008006" key="5">
    <source>
        <dbReference type="Google" id="ProtNLM"/>
    </source>
</evidence>
<dbReference type="KEGG" id="pect:BN1012_Phect1251"/>
<dbReference type="InterPro" id="IPR007435">
    <property type="entry name" value="DUF484"/>
</dbReference>
<dbReference type="InterPro" id="IPR029016">
    <property type="entry name" value="GAF-like_dom_sf"/>
</dbReference>
<dbReference type="EMBL" id="HG966617">
    <property type="protein sequence ID" value="CDO59465.1"/>
    <property type="molecule type" value="Genomic_DNA"/>
</dbReference>
<keyword evidence="4" id="KW-1185">Reference proteome</keyword>
<evidence type="ECO:0000313" key="3">
    <source>
        <dbReference type="EMBL" id="CDO59465.1"/>
    </source>
</evidence>
<dbReference type="Proteomes" id="UP000032160">
    <property type="component" value="Chromosome I"/>
</dbReference>
<dbReference type="Gene3D" id="3.30.450.40">
    <property type="match status" value="1"/>
</dbReference>
<dbReference type="RefSeq" id="WP_052535396.1">
    <property type="nucleotide sequence ID" value="NZ_HG966617.1"/>
</dbReference>
<feature type="region of interest" description="Disordered" evidence="2">
    <location>
        <begin position="1"/>
        <end position="32"/>
    </location>
</feature>
<evidence type="ECO:0000256" key="2">
    <source>
        <dbReference type="SAM" id="MobiDB-lite"/>
    </source>
</evidence>
<dbReference type="OrthoDB" id="7200179at2"/>
<dbReference type="STRING" id="1458461.BN1012_Phect1251"/>
<protein>
    <recommendedName>
        <fullName evidence="5">DUF484 family protein</fullName>
    </recommendedName>
</protein>
<dbReference type="AlphaFoldDB" id="X5MLG2"/>
<name>X5MLG2_9HYPH</name>
<proteinExistence type="predicted"/>
<accession>X5MLG2</accession>
<sequence length="288" mass="30909">MTSPTETGGGPNTESTGESPAESNGPLQSTLGGAGALRSALTRPATDGALTAETVKAFLMANPGTLHDEPDLLAKLTPDAHREGDGVVDFQVFTIERLRQEIEDLRELQQALVTASEENAISRDRIFAAVLKVLDARNFEHLIHYITTELADDIEVDLVAMGVEASDSTRNMAGMRSPTDTPGGPSVMVLESGMVDALLGVRPDGSPRQHALRDDVEGAQELFGPHAVQVQSEALIRMTFSRAAPPGILALGSTRANQFYPEQAVDHLKFLAQVIERNVRLWLDLPPA</sequence>
<organism evidence="3 4">
    <name type="scientific">Candidatus Phaeomarinibacter ectocarpi</name>
    <dbReference type="NCBI Taxonomy" id="1458461"/>
    <lineage>
        <taxon>Bacteria</taxon>
        <taxon>Pseudomonadati</taxon>
        <taxon>Pseudomonadota</taxon>
        <taxon>Alphaproteobacteria</taxon>
        <taxon>Hyphomicrobiales</taxon>
        <taxon>Parvibaculaceae</taxon>
        <taxon>Candidatus Phaeomarinibacter</taxon>
    </lineage>
</organism>
<feature type="compositionally biased region" description="Polar residues" evidence="2">
    <location>
        <begin position="1"/>
        <end position="31"/>
    </location>
</feature>
<gene>
    <name evidence="3" type="ORF">BN1012_Phect1251</name>
</gene>
<dbReference type="PANTHER" id="PTHR38765">
    <property type="entry name" value="DUF484 DOMAIN-CONTAINING PROTEIN"/>
    <property type="match status" value="1"/>
</dbReference>
<reference evidence="3 4" key="1">
    <citation type="journal article" date="2014" name="Front. Genet.">
        <title>Genome and metabolic network of "Candidatus Phaeomarinobacter ectocarpi" Ec32, a new candidate genus of Alphaproteobacteria frequently associated with brown algae.</title>
        <authorList>
            <person name="Dittami S.M."/>
            <person name="Barbeyron T."/>
            <person name="Boyen C."/>
            <person name="Cambefort J."/>
            <person name="Collet G."/>
            <person name="Delage L."/>
            <person name="Gobet A."/>
            <person name="Groisillier A."/>
            <person name="Leblanc C."/>
            <person name="Michel G."/>
            <person name="Scornet D."/>
            <person name="Siegel A."/>
            <person name="Tapia J.E."/>
            <person name="Tonon T."/>
        </authorList>
    </citation>
    <scope>NUCLEOTIDE SEQUENCE [LARGE SCALE GENOMIC DNA]</scope>
    <source>
        <strain evidence="3 4">Ec32</strain>
    </source>
</reference>